<evidence type="ECO:0000313" key="2">
    <source>
        <dbReference type="Proteomes" id="UP001346869"/>
    </source>
</evidence>
<proteinExistence type="predicted"/>
<sequence>MVFGCVINGIIHQLCAANRLFNVYSSTAKRSLCCSVARRQDNRWAVDWVTTEEERFLRNPTREPTRITRLSMPVQK</sequence>
<reference evidence="1 2" key="1">
    <citation type="journal article" date="2023" name="Genes (Basel)">
        <title>Chromosome-Level Genome Assembly and Circadian Gene Repertoire of the Patagonia Blennie Eleginops maclovinus-The Closest Ancestral Proxy of Antarctic Cryonotothenioids.</title>
        <authorList>
            <person name="Cheng C.C."/>
            <person name="Rivera-Colon A.G."/>
            <person name="Minhas B.F."/>
            <person name="Wilson L."/>
            <person name="Rayamajhi N."/>
            <person name="Vargas-Chacoff L."/>
            <person name="Catchen J.M."/>
        </authorList>
    </citation>
    <scope>NUCLEOTIDE SEQUENCE [LARGE SCALE GENOMIC DNA]</scope>
    <source>
        <strain evidence="1">JMC-PN-2008</strain>
    </source>
</reference>
<dbReference type="EMBL" id="JAUZQC010000016">
    <property type="protein sequence ID" value="KAK5857783.1"/>
    <property type="molecule type" value="Genomic_DNA"/>
</dbReference>
<organism evidence="1 2">
    <name type="scientific">Eleginops maclovinus</name>
    <name type="common">Patagonian blennie</name>
    <name type="synonym">Eleginus maclovinus</name>
    <dbReference type="NCBI Taxonomy" id="56733"/>
    <lineage>
        <taxon>Eukaryota</taxon>
        <taxon>Metazoa</taxon>
        <taxon>Chordata</taxon>
        <taxon>Craniata</taxon>
        <taxon>Vertebrata</taxon>
        <taxon>Euteleostomi</taxon>
        <taxon>Actinopterygii</taxon>
        <taxon>Neopterygii</taxon>
        <taxon>Teleostei</taxon>
        <taxon>Neoteleostei</taxon>
        <taxon>Acanthomorphata</taxon>
        <taxon>Eupercaria</taxon>
        <taxon>Perciformes</taxon>
        <taxon>Notothenioidei</taxon>
        <taxon>Eleginopidae</taxon>
        <taxon>Eleginops</taxon>
    </lineage>
</organism>
<gene>
    <name evidence="1" type="ORF">PBY51_011003</name>
</gene>
<accession>A0AAN8AJU0</accession>
<keyword evidence="2" id="KW-1185">Reference proteome</keyword>
<dbReference type="AlphaFoldDB" id="A0AAN8AJU0"/>
<protein>
    <submittedName>
        <fullName evidence="1">Uncharacterized protein</fullName>
    </submittedName>
</protein>
<evidence type="ECO:0000313" key="1">
    <source>
        <dbReference type="EMBL" id="KAK5857783.1"/>
    </source>
</evidence>
<comment type="caution">
    <text evidence="1">The sequence shown here is derived from an EMBL/GenBank/DDBJ whole genome shotgun (WGS) entry which is preliminary data.</text>
</comment>
<reference evidence="1 2" key="2">
    <citation type="journal article" date="2023" name="Mol. Biol. Evol.">
        <title>Genomics of Secondarily Temperate Adaptation in the Only Non-Antarctic Icefish.</title>
        <authorList>
            <person name="Rivera-Colon A.G."/>
            <person name="Rayamajhi N."/>
            <person name="Minhas B.F."/>
            <person name="Madrigal G."/>
            <person name="Bilyk K.T."/>
            <person name="Yoon V."/>
            <person name="Hune M."/>
            <person name="Gregory S."/>
            <person name="Cheng C.H.C."/>
            <person name="Catchen J.M."/>
        </authorList>
    </citation>
    <scope>NUCLEOTIDE SEQUENCE [LARGE SCALE GENOMIC DNA]</scope>
    <source>
        <strain evidence="1">JMC-PN-2008</strain>
    </source>
</reference>
<dbReference type="Proteomes" id="UP001346869">
    <property type="component" value="Unassembled WGS sequence"/>
</dbReference>
<name>A0AAN8AJU0_ELEMC</name>